<feature type="transmembrane region" description="Helical" evidence="1">
    <location>
        <begin position="363"/>
        <end position="387"/>
    </location>
</feature>
<evidence type="ECO:0008006" key="5">
    <source>
        <dbReference type="Google" id="ProtNLM"/>
    </source>
</evidence>
<evidence type="ECO:0000256" key="2">
    <source>
        <dbReference type="SAM" id="SignalP"/>
    </source>
</evidence>
<feature type="transmembrane region" description="Helical" evidence="1">
    <location>
        <begin position="337"/>
        <end position="356"/>
    </location>
</feature>
<reference evidence="4" key="1">
    <citation type="submission" date="2023-12" db="EMBL/GenBank/DDBJ databases">
        <title>Novel isolates from deep terrestrial aquifers shed light on the physiology and ecology of the class Limnochordia.</title>
        <authorList>
            <person name="Karnachuk O.V."/>
            <person name="Lukina A.P."/>
            <person name="Avakyan M.R."/>
            <person name="Kadnikov V."/>
            <person name="Begmatov S."/>
            <person name="Beletsky A.V."/>
            <person name="Mardanov A.V."/>
            <person name="Ravin N.V."/>
        </authorList>
    </citation>
    <scope>NUCLEOTIDE SEQUENCE [LARGE SCALE GENOMIC DNA]</scope>
    <source>
        <strain evidence="4">LN</strain>
    </source>
</reference>
<dbReference type="RefSeq" id="WP_324669495.1">
    <property type="nucleotide sequence ID" value="NZ_CP141614.1"/>
</dbReference>
<keyword evidence="4" id="KW-1185">Reference proteome</keyword>
<dbReference type="EMBL" id="CP141614">
    <property type="protein sequence ID" value="WRP15106.1"/>
    <property type="molecule type" value="Genomic_DNA"/>
</dbReference>
<evidence type="ECO:0000256" key="1">
    <source>
        <dbReference type="SAM" id="Phobius"/>
    </source>
</evidence>
<evidence type="ECO:0000313" key="4">
    <source>
        <dbReference type="Proteomes" id="UP001333102"/>
    </source>
</evidence>
<feature type="chain" id="PRO_5045545321" description="DUF4350 domain-containing protein" evidence="2">
    <location>
        <begin position="24"/>
        <end position="669"/>
    </location>
</feature>
<feature type="signal peptide" evidence="2">
    <location>
        <begin position="1"/>
        <end position="23"/>
    </location>
</feature>
<gene>
    <name evidence="3" type="ORF">VLY81_02720</name>
</gene>
<protein>
    <recommendedName>
        <fullName evidence="5">DUF4350 domain-containing protein</fullName>
    </recommendedName>
</protein>
<name>A0ABZ1BRL9_9FIRM</name>
<accession>A0ABZ1BRL9</accession>
<keyword evidence="1" id="KW-0472">Membrane</keyword>
<keyword evidence="1" id="KW-1133">Transmembrane helix</keyword>
<evidence type="ECO:0000313" key="3">
    <source>
        <dbReference type="EMBL" id="WRP15106.1"/>
    </source>
</evidence>
<keyword evidence="1" id="KW-0812">Transmembrane</keyword>
<sequence length="669" mass="69303">MVRPACRAALAVAVAVGWMSAVAVSAAGAAPASRPSPLDDPPLRLSLRPLWPVDGVRAAFVPVQIRLESRDRFTGDLQLRMVARDVLGGMPTVVEWEEPLDVPALGRWTTWLLLPAGSWQALEAFAGAAGASLTPGGAPRGQADPPVALVLTRAGQGWEWLGQWGPAGDSSRDDEATAPTAPLRVVYLTSPEDAPPWMSAYRAARLVVVAADFPVDRLSAVQQRALVGYVRDGGAMVLPERPPEAWAELGARIQRLATAAAAADPRWPVPRLVRVPMETPHSAREAMSAVAGRLGLAPTHPQPAPGTPALPLATEDALRARLFDALGSSPAPTPPRWAALAALAYAAVVWQWMAGFGRLRTPAWLVAGAVMLLVAGIGAVAGASAFLSRVDRPRALLLVRPAGLTAGWAATGPAQDDPLRVELLMVFPGLLESHWEVRSALDGVALAPGPLLPSDTGPGARGLHVRRLASEVGSPAWAVRPLGEVRPSDGDGQAVAAAPAFAGWRAAFYLDAALGDVLALTSSGRGAVVTASGVVPVAPAAVTAAGRVAFVDAGIASLVGQVQRTGLPLGPTVLRAMLAEALAPAARVGSSGLSLAAAQVVADAVALGPEPTSREQSRPWIVLYVDETSRPVVEARRPGQRWRPVPTAALIVSRVEPAVAGPLEGRSSS</sequence>
<organism evidence="3 4">
    <name type="scientific">Geochorda subterranea</name>
    <dbReference type="NCBI Taxonomy" id="3109564"/>
    <lineage>
        <taxon>Bacteria</taxon>
        <taxon>Bacillati</taxon>
        <taxon>Bacillota</taxon>
        <taxon>Limnochordia</taxon>
        <taxon>Limnochordales</taxon>
        <taxon>Geochordaceae</taxon>
        <taxon>Geochorda</taxon>
    </lineage>
</organism>
<proteinExistence type="predicted"/>
<dbReference type="Proteomes" id="UP001333102">
    <property type="component" value="Chromosome"/>
</dbReference>
<keyword evidence="2" id="KW-0732">Signal</keyword>